<organism evidence="5 6">
    <name type="scientific">Bacillus salacetis</name>
    <dbReference type="NCBI Taxonomy" id="2315464"/>
    <lineage>
        <taxon>Bacteria</taxon>
        <taxon>Bacillati</taxon>
        <taxon>Bacillota</taxon>
        <taxon>Bacilli</taxon>
        <taxon>Bacillales</taxon>
        <taxon>Bacillaceae</taxon>
        <taxon>Bacillus</taxon>
    </lineage>
</organism>
<proteinExistence type="predicted"/>
<evidence type="ECO:0000313" key="6">
    <source>
        <dbReference type="Proteomes" id="UP000265801"/>
    </source>
</evidence>
<dbReference type="GO" id="GO:0004527">
    <property type="term" value="F:exonuclease activity"/>
    <property type="evidence" value="ECO:0007669"/>
    <property type="project" value="UniProtKB-KW"/>
</dbReference>
<protein>
    <submittedName>
        <fullName evidence="5">3'-5' exoribonuclease YhaM</fullName>
    </submittedName>
</protein>
<dbReference type="GO" id="GO:0031125">
    <property type="term" value="P:rRNA 3'-end processing"/>
    <property type="evidence" value="ECO:0007669"/>
    <property type="project" value="TreeGrafter"/>
</dbReference>
<evidence type="ECO:0000259" key="4">
    <source>
        <dbReference type="PROSITE" id="PS51831"/>
    </source>
</evidence>
<dbReference type="RefSeq" id="WP_119548376.1">
    <property type="nucleotide sequence ID" value="NZ_QXIR01000024.1"/>
</dbReference>
<keyword evidence="2" id="KW-0378">Hydrolase</keyword>
<sequence length="314" mass="35168">MMPGIGQYDVGSSVDLFMLIKQTTKGTTNTGKPFLTLILQDKSGDIEAKLWDASEQDELNYQPETIVKVSGDVQSYRGKNQLRIRQIKPSAPGDGLELSDFLQTAPLSIDEMTSKITQFIFEMKNPNIQRITRHLLKKYQKPFLEYPAATKNHHEFVSGLAYHVVSMLDLSKSIAGLYPSLDTDLLYAGVILHDLGKVFELSGPTSTSYTVEGNLLGHISIMVNEIGKAADELGIKGEETMILQHLVLSHHGKAEWGSPKPPMIKEAEILHYIDNIDAKMNMLDKVLDKTKPGEYTERVFALDNRSFYKPAFHK</sequence>
<feature type="domain" description="HD" evidence="4">
    <location>
        <begin position="163"/>
        <end position="279"/>
    </location>
</feature>
<accession>A0A3A1QY56</accession>
<dbReference type="Proteomes" id="UP000265801">
    <property type="component" value="Unassembled WGS sequence"/>
</dbReference>
<comment type="caution">
    <text evidence="5">The sequence shown here is derived from an EMBL/GenBank/DDBJ whole genome shotgun (WGS) entry which is preliminary data.</text>
</comment>
<dbReference type="SMART" id="SM00471">
    <property type="entry name" value="HDc"/>
    <property type="match status" value="1"/>
</dbReference>
<dbReference type="EMBL" id="QXIR01000024">
    <property type="protein sequence ID" value="RIW30933.1"/>
    <property type="molecule type" value="Genomic_DNA"/>
</dbReference>
<reference evidence="5 6" key="1">
    <citation type="submission" date="2018-09" db="EMBL/GenBank/DDBJ databases">
        <title>Bacillus saliacetes sp. nov., isolated from Thai shrimp paste (Ka-pi).</title>
        <authorList>
            <person name="Daroonpunt R."/>
            <person name="Tanasupawat S."/>
            <person name="Yiamsombut S."/>
        </authorList>
    </citation>
    <scope>NUCLEOTIDE SEQUENCE [LARGE SCALE GENOMIC DNA]</scope>
    <source>
        <strain evidence="5 6">SKP7-4</strain>
    </source>
</reference>
<dbReference type="PANTHER" id="PTHR37294">
    <property type="entry name" value="3'-5' EXORIBONUCLEASE YHAM"/>
    <property type="match status" value="1"/>
</dbReference>
<dbReference type="SUPFAM" id="SSF50249">
    <property type="entry name" value="Nucleic acid-binding proteins"/>
    <property type="match status" value="1"/>
</dbReference>
<dbReference type="FunFam" id="1.10.3210.10:FF:000008">
    <property type="entry name" value="3'-5' exoribonuclease YhaM"/>
    <property type="match status" value="1"/>
</dbReference>
<dbReference type="GO" id="GO:0003676">
    <property type="term" value="F:nucleic acid binding"/>
    <property type="evidence" value="ECO:0007669"/>
    <property type="project" value="InterPro"/>
</dbReference>
<dbReference type="InterPro" id="IPR012340">
    <property type="entry name" value="NA-bd_OB-fold"/>
</dbReference>
<dbReference type="Gene3D" id="2.40.50.140">
    <property type="entry name" value="Nucleic acid-binding proteins"/>
    <property type="match status" value="1"/>
</dbReference>
<dbReference type="CDD" id="cd04492">
    <property type="entry name" value="YhaM_OBF_like"/>
    <property type="match status" value="1"/>
</dbReference>
<keyword evidence="3" id="KW-0269">Exonuclease</keyword>
<evidence type="ECO:0000256" key="1">
    <source>
        <dbReference type="ARBA" id="ARBA00022722"/>
    </source>
</evidence>
<dbReference type="InterPro" id="IPR004365">
    <property type="entry name" value="NA-bd_OB_tRNA"/>
</dbReference>
<evidence type="ECO:0000256" key="3">
    <source>
        <dbReference type="ARBA" id="ARBA00022839"/>
    </source>
</evidence>
<dbReference type="NCBIfam" id="NF010007">
    <property type="entry name" value="PRK13480.1"/>
    <property type="match status" value="1"/>
</dbReference>
<dbReference type="Gene3D" id="1.10.3210.10">
    <property type="entry name" value="Hypothetical protein af1432"/>
    <property type="match status" value="1"/>
</dbReference>
<keyword evidence="6" id="KW-1185">Reference proteome</keyword>
<evidence type="ECO:0000256" key="2">
    <source>
        <dbReference type="ARBA" id="ARBA00022801"/>
    </source>
</evidence>
<evidence type="ECO:0000313" key="5">
    <source>
        <dbReference type="EMBL" id="RIW30933.1"/>
    </source>
</evidence>
<dbReference type="Pfam" id="PF01336">
    <property type="entry name" value="tRNA_anti-codon"/>
    <property type="match status" value="1"/>
</dbReference>
<dbReference type="CDD" id="cd00077">
    <property type="entry name" value="HDc"/>
    <property type="match status" value="1"/>
</dbReference>
<dbReference type="PROSITE" id="PS51831">
    <property type="entry name" value="HD"/>
    <property type="match status" value="1"/>
</dbReference>
<dbReference type="InterPro" id="IPR003607">
    <property type="entry name" value="HD/PDEase_dom"/>
</dbReference>
<dbReference type="InterPro" id="IPR006674">
    <property type="entry name" value="HD_domain"/>
</dbReference>
<dbReference type="SUPFAM" id="SSF109604">
    <property type="entry name" value="HD-domain/PDEase-like"/>
    <property type="match status" value="1"/>
</dbReference>
<name>A0A3A1QY56_9BACI</name>
<gene>
    <name evidence="5" type="primary">yhaM</name>
    <name evidence="5" type="ORF">D3H55_16245</name>
</gene>
<dbReference type="AlphaFoldDB" id="A0A3A1QY56"/>
<dbReference type="Pfam" id="PF01966">
    <property type="entry name" value="HD"/>
    <property type="match status" value="1"/>
</dbReference>
<dbReference type="PANTHER" id="PTHR37294:SF1">
    <property type="entry name" value="3'-5' EXORIBONUCLEASE YHAM"/>
    <property type="match status" value="1"/>
</dbReference>
<dbReference type="OrthoDB" id="9778453at2"/>
<keyword evidence="1" id="KW-0540">Nuclease</keyword>
<dbReference type="InterPro" id="IPR050798">
    <property type="entry name" value="YhaM_exoribonuc/phosphodiest"/>
</dbReference>